<evidence type="ECO:0000256" key="1">
    <source>
        <dbReference type="SAM" id="Phobius"/>
    </source>
</evidence>
<evidence type="ECO:0000313" key="2">
    <source>
        <dbReference type="EMBL" id="JAH85720.1"/>
    </source>
</evidence>
<name>A0A0E9W811_ANGAN</name>
<reference evidence="2" key="1">
    <citation type="submission" date="2014-11" db="EMBL/GenBank/DDBJ databases">
        <authorList>
            <person name="Amaro Gonzalez C."/>
        </authorList>
    </citation>
    <scope>NUCLEOTIDE SEQUENCE</scope>
</reference>
<keyword evidence="1" id="KW-0472">Membrane</keyword>
<accession>A0A0E9W811</accession>
<reference evidence="2" key="2">
    <citation type="journal article" date="2015" name="Fish Shellfish Immunol.">
        <title>Early steps in the European eel (Anguilla anguilla)-Vibrio vulnificus interaction in the gills: Role of the RtxA13 toxin.</title>
        <authorList>
            <person name="Callol A."/>
            <person name="Pajuelo D."/>
            <person name="Ebbesson L."/>
            <person name="Teles M."/>
            <person name="MacKenzie S."/>
            <person name="Amaro C."/>
        </authorList>
    </citation>
    <scope>NUCLEOTIDE SEQUENCE</scope>
</reference>
<dbReference type="AlphaFoldDB" id="A0A0E9W811"/>
<keyword evidence="1" id="KW-1133">Transmembrane helix</keyword>
<sequence>MMKLIICHCFDLHVYGGVGFLVCLLLHVCIFDADTIFSWYIFIACFWSVGL</sequence>
<feature type="transmembrane region" description="Helical" evidence="1">
    <location>
        <begin position="12"/>
        <end position="42"/>
    </location>
</feature>
<dbReference type="EMBL" id="GBXM01022857">
    <property type="protein sequence ID" value="JAH85720.1"/>
    <property type="molecule type" value="Transcribed_RNA"/>
</dbReference>
<protein>
    <submittedName>
        <fullName evidence="2">Uncharacterized protein</fullName>
    </submittedName>
</protein>
<proteinExistence type="predicted"/>
<keyword evidence="1" id="KW-0812">Transmembrane</keyword>
<organism evidence="2">
    <name type="scientific">Anguilla anguilla</name>
    <name type="common">European freshwater eel</name>
    <name type="synonym">Muraena anguilla</name>
    <dbReference type="NCBI Taxonomy" id="7936"/>
    <lineage>
        <taxon>Eukaryota</taxon>
        <taxon>Metazoa</taxon>
        <taxon>Chordata</taxon>
        <taxon>Craniata</taxon>
        <taxon>Vertebrata</taxon>
        <taxon>Euteleostomi</taxon>
        <taxon>Actinopterygii</taxon>
        <taxon>Neopterygii</taxon>
        <taxon>Teleostei</taxon>
        <taxon>Anguilliformes</taxon>
        <taxon>Anguillidae</taxon>
        <taxon>Anguilla</taxon>
    </lineage>
</organism>